<dbReference type="InterPro" id="IPR008271">
    <property type="entry name" value="Ser/Thr_kinase_AS"/>
</dbReference>
<feature type="region of interest" description="Disordered" evidence="5">
    <location>
        <begin position="312"/>
        <end position="351"/>
    </location>
</feature>
<dbReference type="PROSITE" id="PS50011">
    <property type="entry name" value="PROTEIN_KINASE_DOM"/>
    <property type="match status" value="1"/>
</dbReference>
<organism evidence="7 8">
    <name type="scientific">Magnusiomyces paraingens</name>
    <dbReference type="NCBI Taxonomy" id="2606893"/>
    <lineage>
        <taxon>Eukaryota</taxon>
        <taxon>Fungi</taxon>
        <taxon>Dikarya</taxon>
        <taxon>Ascomycota</taxon>
        <taxon>Saccharomycotina</taxon>
        <taxon>Dipodascomycetes</taxon>
        <taxon>Dipodascales</taxon>
        <taxon>Dipodascaceae</taxon>
        <taxon>Magnusiomyces</taxon>
    </lineage>
</organism>
<name>A0A5E8BZ99_9ASCO</name>
<keyword evidence="1" id="KW-0418">Kinase</keyword>
<keyword evidence="8" id="KW-1185">Reference proteome</keyword>
<keyword evidence="1" id="KW-0808">Transferase</keyword>
<feature type="domain" description="Protein kinase" evidence="6">
    <location>
        <begin position="27"/>
        <end position="265"/>
    </location>
</feature>
<dbReference type="GO" id="GO:0005524">
    <property type="term" value="F:ATP binding"/>
    <property type="evidence" value="ECO:0007669"/>
    <property type="project" value="UniProtKB-UniRule"/>
</dbReference>
<dbReference type="Gene3D" id="1.10.510.10">
    <property type="entry name" value="Transferase(Phosphotransferase) domain 1"/>
    <property type="match status" value="2"/>
</dbReference>
<dbReference type="InterPro" id="IPR000719">
    <property type="entry name" value="Prot_kinase_dom"/>
</dbReference>
<sequence>MSHSHHDSTSVVRTHYDDIQFAIDSRYKVTRVLGKGTYGVVCLAYEANDNSNRKIAIKKVMKIFTNETLVKRAMRELKLMRHFRGHRNIISLFDLDMVKHAPYDGLYCYQELMDLDLARVIQGPIELTDFHVQSITYQILCGVKYIHSARVIHRDLKPGNILVNSQGVVKICDFGLARGINEDTESERIKITRYVLGTPPKDLVIRIASVYAWDYFAASVQYPKIPFGELYPMANNGALDLIELLLQFDPSVRPSAVDCLNHSYFNFVRSIEDEPVSKEYFDFSFEKLSNTELEVELREEVKSFRKEVRNEPYTPTNYTRGKRSSGARSSQSQYHYQPRTQFAKKEDGTLTTTVDEKRHEIWKALLPEIDHGLDREFEIDDDSRWPKLELDEVDSALADTPNDKAPGDDGITGKVLKMAWLNKDFKERFFKLLQACVKFGYHPKVWRHGIIVVIPKPKKPDYSMPRAYRPISLLKIPSKVLEKIIQKRMTKLTTHLLPPEQYGGKQGYCATDAVLELVQRIETSKEKNFSYAH</sequence>
<dbReference type="EMBL" id="CABVLU010000004">
    <property type="protein sequence ID" value="VVT56959.1"/>
    <property type="molecule type" value="Genomic_DNA"/>
</dbReference>
<reference evidence="7 8" key="1">
    <citation type="submission" date="2019-09" db="EMBL/GenBank/DDBJ databases">
        <authorList>
            <person name="Brejova B."/>
        </authorList>
    </citation>
    <scope>NUCLEOTIDE SEQUENCE [LARGE SCALE GENOMIC DNA]</scope>
</reference>
<evidence type="ECO:0000256" key="2">
    <source>
        <dbReference type="ARBA" id="ARBA00022741"/>
    </source>
</evidence>
<feature type="compositionally biased region" description="Polar residues" evidence="5">
    <location>
        <begin position="326"/>
        <end position="340"/>
    </location>
</feature>
<evidence type="ECO:0000256" key="3">
    <source>
        <dbReference type="ARBA" id="ARBA00022840"/>
    </source>
</evidence>
<dbReference type="Proteomes" id="UP000398389">
    <property type="component" value="Unassembled WGS sequence"/>
</dbReference>
<keyword evidence="3 4" id="KW-0067">ATP-binding</keyword>
<evidence type="ECO:0000256" key="1">
    <source>
        <dbReference type="ARBA" id="ARBA00022527"/>
    </source>
</evidence>
<dbReference type="SUPFAM" id="SSF56112">
    <property type="entry name" value="Protein kinase-like (PK-like)"/>
    <property type="match status" value="1"/>
</dbReference>
<dbReference type="PANTHER" id="PTHR24055">
    <property type="entry name" value="MITOGEN-ACTIVATED PROTEIN KINASE"/>
    <property type="match status" value="1"/>
</dbReference>
<dbReference type="AlphaFoldDB" id="A0A5E8BZ99"/>
<dbReference type="GeneID" id="43584260"/>
<dbReference type="InterPro" id="IPR050117">
    <property type="entry name" value="MAPK"/>
</dbReference>
<evidence type="ECO:0000256" key="5">
    <source>
        <dbReference type="SAM" id="MobiDB-lite"/>
    </source>
</evidence>
<proteinExistence type="predicted"/>
<evidence type="ECO:0000313" key="7">
    <source>
        <dbReference type="EMBL" id="VVT56959.1"/>
    </source>
</evidence>
<keyword evidence="2 4" id="KW-0547">Nucleotide-binding</keyword>
<dbReference type="GO" id="GO:0004674">
    <property type="term" value="F:protein serine/threonine kinase activity"/>
    <property type="evidence" value="ECO:0007669"/>
    <property type="project" value="UniProtKB-KW"/>
</dbReference>
<feature type="binding site" evidence="4">
    <location>
        <position position="59"/>
    </location>
    <ligand>
        <name>ATP</name>
        <dbReference type="ChEBI" id="CHEBI:30616"/>
    </ligand>
</feature>
<dbReference type="OrthoDB" id="192887at2759"/>
<gene>
    <name evidence="7" type="ORF">SAPINGB_P005446</name>
</gene>
<dbReference type="InterPro" id="IPR017441">
    <property type="entry name" value="Protein_kinase_ATP_BS"/>
</dbReference>
<dbReference type="PROSITE" id="PS00108">
    <property type="entry name" value="PROTEIN_KINASE_ST"/>
    <property type="match status" value="1"/>
</dbReference>
<dbReference type="RefSeq" id="XP_031856051.1">
    <property type="nucleotide sequence ID" value="XM_032000160.1"/>
</dbReference>
<evidence type="ECO:0000256" key="4">
    <source>
        <dbReference type="PROSITE-ProRule" id="PRU10141"/>
    </source>
</evidence>
<evidence type="ECO:0000313" key="8">
    <source>
        <dbReference type="Proteomes" id="UP000398389"/>
    </source>
</evidence>
<keyword evidence="1" id="KW-0723">Serine/threonine-protein kinase</keyword>
<protein>
    <recommendedName>
        <fullName evidence="6">Protein kinase domain-containing protein</fullName>
    </recommendedName>
</protein>
<evidence type="ECO:0000259" key="6">
    <source>
        <dbReference type="PROSITE" id="PS50011"/>
    </source>
</evidence>
<dbReference type="SUPFAM" id="SSF56672">
    <property type="entry name" value="DNA/RNA polymerases"/>
    <property type="match status" value="1"/>
</dbReference>
<dbReference type="Gene3D" id="3.30.200.20">
    <property type="entry name" value="Phosphorylase Kinase, domain 1"/>
    <property type="match status" value="1"/>
</dbReference>
<dbReference type="InterPro" id="IPR011009">
    <property type="entry name" value="Kinase-like_dom_sf"/>
</dbReference>
<dbReference type="InterPro" id="IPR043502">
    <property type="entry name" value="DNA/RNA_pol_sf"/>
</dbReference>
<dbReference type="Pfam" id="PF00069">
    <property type="entry name" value="Pkinase"/>
    <property type="match status" value="1"/>
</dbReference>
<accession>A0A5E8BZ99</accession>
<dbReference type="SMART" id="SM00220">
    <property type="entry name" value="S_TKc"/>
    <property type="match status" value="1"/>
</dbReference>
<dbReference type="PROSITE" id="PS00107">
    <property type="entry name" value="PROTEIN_KINASE_ATP"/>
    <property type="match status" value="1"/>
</dbReference>